<proteinExistence type="predicted"/>
<dbReference type="GO" id="GO:0016887">
    <property type="term" value="F:ATP hydrolysis activity"/>
    <property type="evidence" value="ECO:0007669"/>
    <property type="project" value="InterPro"/>
</dbReference>
<dbReference type="Gene3D" id="3.40.50.300">
    <property type="entry name" value="P-loop containing nucleotide triphosphate hydrolases"/>
    <property type="match status" value="1"/>
</dbReference>
<reference evidence="13" key="1">
    <citation type="submission" date="2010-07" db="EMBL/GenBank/DDBJ databases">
        <authorList>
            <consortium name="CONSOLIDER consortium CSD2007-00005"/>
            <person name="Guazzaroni M.-E."/>
            <person name="Richter M."/>
            <person name="Garcia-Salamanca A."/>
            <person name="Yarza P."/>
            <person name="Ferrer M."/>
        </authorList>
    </citation>
    <scope>NUCLEOTIDE SEQUENCE</scope>
</reference>
<evidence type="ECO:0000256" key="7">
    <source>
        <dbReference type="ARBA" id="ARBA00022989"/>
    </source>
</evidence>
<evidence type="ECO:0000256" key="10">
    <source>
        <dbReference type="SAM" id="Phobius"/>
    </source>
</evidence>
<evidence type="ECO:0000313" key="13">
    <source>
        <dbReference type="EMBL" id="EFK96960.1"/>
    </source>
</evidence>
<evidence type="ECO:0000256" key="2">
    <source>
        <dbReference type="ARBA" id="ARBA00022448"/>
    </source>
</evidence>
<dbReference type="AlphaFoldDB" id="D9PHK9"/>
<dbReference type="GO" id="GO:0005886">
    <property type="term" value="C:plasma membrane"/>
    <property type="evidence" value="ECO:0007669"/>
    <property type="project" value="UniProtKB-SubCell"/>
</dbReference>
<dbReference type="InterPro" id="IPR003439">
    <property type="entry name" value="ABC_transporter-like_ATP-bd"/>
</dbReference>
<feature type="transmembrane region" description="Helical" evidence="10">
    <location>
        <begin position="97"/>
        <end position="118"/>
    </location>
</feature>
<comment type="caution">
    <text evidence="13">The sequence shown here is derived from an EMBL/GenBank/DDBJ whole genome shotgun (WGS) entry which is preliminary data.</text>
</comment>
<evidence type="ECO:0000256" key="5">
    <source>
        <dbReference type="ARBA" id="ARBA00022741"/>
    </source>
</evidence>
<sequence length="622" mass="72206">MAENTEKKDQDSYQPETTKKSTKEYYDDALNIFIAAKRTISDTVRISPIYFFGMFGTIFLISVMPFFSSWINSKVIDELVLIVTGGNPQVSPELSRWIVVSVLFLLFNGIIDTINQFFELNLYFDYTRYINETVTEKLSLLDIEYYEDPETNNLLQKVKENYGHRPQNFMTNFLWLTSSAIRIVSACIIIISFSKTLILLLFVVTIPSLINNIIFGRRNWGIWDAKAETKRDYWWSRDYLTRESALMELKIFKARNYILNRVNELFYNFQKEEIKIERKRSLTNLVLDIISAVGFGIIFIFLITAVLATKITIGGFSFYISSTRQLQDAFGTFFRRLSRVYEHGLYVVDIYKVLDLEKRIIPGEKILDVKLEPPEIKFKDVGFKYPGTEKYILKNFDLTIKPGTKIAIVGENGAGKTTLIKLLMRFYDVTKGDIFIDRINIKDLSFEDWYSKVGTLFQEFNTYHYDAKTNISIGNPLYLEDLERVIKSAKKSGAHEFIKEYEKGYDEVLSKAFGGIRPSWGQWQRIALARAFFKDAPILILDEPTSAIDPKAEFEIFEQLFEFAHDKTVIIISHRFSTVRNADRIIVLDKGKIVEDGSHQDLMNINGGIYKNAFELQRRGYE</sequence>
<dbReference type="InterPro" id="IPR036640">
    <property type="entry name" value="ABC1_TM_sf"/>
</dbReference>
<dbReference type="FunFam" id="3.40.50.300:FF:000221">
    <property type="entry name" value="Multidrug ABC transporter ATP-binding protein"/>
    <property type="match status" value="1"/>
</dbReference>
<dbReference type="InterPro" id="IPR003593">
    <property type="entry name" value="AAA+_ATPase"/>
</dbReference>
<protein>
    <submittedName>
        <fullName evidence="13">ABC transporter, ATP-binding/permease protein</fullName>
    </submittedName>
</protein>
<name>D9PHK9_9ZZZZ</name>
<reference evidence="13" key="2">
    <citation type="journal article" date="2011" name="Microb. Ecol.">
        <title>Taxonomic and Functional Metagenomic Profiling of the Microbial Community in the Anoxic Sediment of a Sub-saline Shallow Lake (Laguna de Carrizo, Central Spain).</title>
        <authorList>
            <person name="Ferrer M."/>
            <person name="Guazzaroni M.E."/>
            <person name="Richter M."/>
            <person name="Garcia-Salamanca A."/>
            <person name="Yarza P."/>
            <person name="Suarez-Suarez A."/>
            <person name="Solano J."/>
            <person name="Alcaide M."/>
            <person name="van Dillewijn P."/>
            <person name="Molina-Henares M.A."/>
            <person name="Lopez-Cortes N."/>
            <person name="Al-Ramahi Y."/>
            <person name="Guerrero C."/>
            <person name="Acosta A."/>
            <person name="de Eugenio L.I."/>
            <person name="Martinez V."/>
            <person name="Marques S."/>
            <person name="Rojo F."/>
            <person name="Santero E."/>
            <person name="Genilloud O."/>
            <person name="Perez-Perez J."/>
            <person name="Rossello-Mora R."/>
            <person name="Ramos J.L."/>
        </authorList>
    </citation>
    <scope>NUCLEOTIDE SEQUENCE</scope>
</reference>
<keyword evidence="8 10" id="KW-0472">Membrane</keyword>
<evidence type="ECO:0000256" key="1">
    <source>
        <dbReference type="ARBA" id="ARBA00004651"/>
    </source>
</evidence>
<evidence type="ECO:0000256" key="9">
    <source>
        <dbReference type="SAM" id="MobiDB-lite"/>
    </source>
</evidence>
<feature type="domain" description="ABC transmembrane type-1" evidence="12">
    <location>
        <begin position="52"/>
        <end position="342"/>
    </location>
</feature>
<dbReference type="PANTHER" id="PTHR43394:SF1">
    <property type="entry name" value="ATP-BINDING CASSETTE SUB-FAMILY B MEMBER 10, MITOCHONDRIAL"/>
    <property type="match status" value="1"/>
</dbReference>
<dbReference type="EMBL" id="ADZX01000375">
    <property type="protein sequence ID" value="EFK96960.1"/>
    <property type="molecule type" value="Genomic_DNA"/>
</dbReference>
<evidence type="ECO:0000256" key="6">
    <source>
        <dbReference type="ARBA" id="ARBA00022840"/>
    </source>
</evidence>
<comment type="subcellular location">
    <subcellularLocation>
        <location evidence="1">Cell membrane</location>
        <topology evidence="1">Multi-pass membrane protein</topology>
    </subcellularLocation>
</comment>
<feature type="transmembrane region" description="Helical" evidence="10">
    <location>
        <begin position="173"/>
        <end position="191"/>
    </location>
</feature>
<evidence type="ECO:0000256" key="3">
    <source>
        <dbReference type="ARBA" id="ARBA00022475"/>
    </source>
</evidence>
<dbReference type="Pfam" id="PF00005">
    <property type="entry name" value="ABC_tran"/>
    <property type="match status" value="1"/>
</dbReference>
<gene>
    <name evidence="13" type="ORF">LDC_1009</name>
</gene>
<keyword evidence="6 13" id="KW-0067">ATP-binding</keyword>
<dbReference type="SMART" id="SM00382">
    <property type="entry name" value="AAA"/>
    <property type="match status" value="1"/>
</dbReference>
<keyword evidence="7 10" id="KW-1133">Transmembrane helix</keyword>
<keyword evidence="5" id="KW-0547">Nucleotide-binding</keyword>
<accession>D9PHK9</accession>
<dbReference type="SUPFAM" id="SSF90123">
    <property type="entry name" value="ABC transporter transmembrane region"/>
    <property type="match status" value="1"/>
</dbReference>
<feature type="transmembrane region" description="Helical" evidence="10">
    <location>
        <begin position="197"/>
        <end position="216"/>
    </location>
</feature>
<dbReference type="GO" id="GO:0015421">
    <property type="term" value="F:ABC-type oligopeptide transporter activity"/>
    <property type="evidence" value="ECO:0007669"/>
    <property type="project" value="TreeGrafter"/>
</dbReference>
<keyword evidence="3" id="KW-1003">Cell membrane</keyword>
<feature type="transmembrane region" description="Helical" evidence="10">
    <location>
        <begin position="285"/>
        <end position="308"/>
    </location>
</feature>
<dbReference type="InterPro" id="IPR027417">
    <property type="entry name" value="P-loop_NTPase"/>
</dbReference>
<dbReference type="PROSITE" id="PS50893">
    <property type="entry name" value="ABC_TRANSPORTER_2"/>
    <property type="match status" value="1"/>
</dbReference>
<dbReference type="InterPro" id="IPR011527">
    <property type="entry name" value="ABC1_TM_dom"/>
</dbReference>
<dbReference type="SUPFAM" id="SSF52540">
    <property type="entry name" value="P-loop containing nucleoside triphosphate hydrolases"/>
    <property type="match status" value="1"/>
</dbReference>
<dbReference type="InterPro" id="IPR039421">
    <property type="entry name" value="Type_1_exporter"/>
</dbReference>
<evidence type="ECO:0000256" key="8">
    <source>
        <dbReference type="ARBA" id="ARBA00023136"/>
    </source>
</evidence>
<feature type="domain" description="ABC transporter" evidence="11">
    <location>
        <begin position="376"/>
        <end position="615"/>
    </location>
</feature>
<dbReference type="GO" id="GO:0005524">
    <property type="term" value="F:ATP binding"/>
    <property type="evidence" value="ECO:0007669"/>
    <property type="project" value="UniProtKB-KW"/>
</dbReference>
<keyword evidence="2" id="KW-0813">Transport</keyword>
<feature type="region of interest" description="Disordered" evidence="9">
    <location>
        <begin position="1"/>
        <end position="20"/>
    </location>
</feature>
<dbReference type="Gene3D" id="1.20.1560.10">
    <property type="entry name" value="ABC transporter type 1, transmembrane domain"/>
    <property type="match status" value="1"/>
</dbReference>
<evidence type="ECO:0000259" key="11">
    <source>
        <dbReference type="PROSITE" id="PS50893"/>
    </source>
</evidence>
<evidence type="ECO:0000256" key="4">
    <source>
        <dbReference type="ARBA" id="ARBA00022692"/>
    </source>
</evidence>
<keyword evidence="4 10" id="KW-0812">Transmembrane</keyword>
<feature type="transmembrane region" description="Helical" evidence="10">
    <location>
        <begin position="49"/>
        <end position="71"/>
    </location>
</feature>
<dbReference type="PANTHER" id="PTHR43394">
    <property type="entry name" value="ATP-DEPENDENT PERMEASE MDL1, MITOCHONDRIAL"/>
    <property type="match status" value="1"/>
</dbReference>
<dbReference type="PROSITE" id="PS50929">
    <property type="entry name" value="ABC_TM1F"/>
    <property type="match status" value="1"/>
</dbReference>
<organism evidence="13">
    <name type="scientific">sediment metagenome</name>
    <dbReference type="NCBI Taxonomy" id="749907"/>
    <lineage>
        <taxon>unclassified sequences</taxon>
        <taxon>metagenomes</taxon>
        <taxon>ecological metagenomes</taxon>
    </lineage>
</organism>
<evidence type="ECO:0000259" key="12">
    <source>
        <dbReference type="PROSITE" id="PS50929"/>
    </source>
</evidence>